<name>A0ABU4SVA0_9PSEU</name>
<reference evidence="3 4" key="2">
    <citation type="submission" date="2023-11" db="EMBL/GenBank/DDBJ databases">
        <authorList>
            <person name="Lara A.C."/>
            <person name="Chronakova A."/>
        </authorList>
    </citation>
    <scope>NUCLEOTIDE SEQUENCE [LARGE SCALE GENOMIC DNA]</scope>
    <source>
        <strain evidence="3 4">BCCO 10_0856</strain>
    </source>
</reference>
<reference evidence="3 4" key="1">
    <citation type="submission" date="2023-11" db="EMBL/GenBank/DDBJ databases">
        <title>Lentzea sokolovensis, sp. nov., Lentzea kristufkii, sp. nov., and Lentzea miocenensis, sp. nov., rare actinobacteria from Sokolov Coal Basin, Miocene lacustrine sediment, Czech Republic.</title>
        <authorList>
            <person name="Lara A."/>
            <person name="Kotroba L."/>
            <person name="Nouioui I."/>
            <person name="Neumann-Schaal M."/>
            <person name="Mast Y."/>
            <person name="Chronakova A."/>
        </authorList>
    </citation>
    <scope>NUCLEOTIDE SEQUENCE [LARGE SCALE GENOMIC DNA]</scope>
    <source>
        <strain evidence="3 4">BCCO 10_0856</strain>
    </source>
</reference>
<evidence type="ECO:0000313" key="4">
    <source>
        <dbReference type="Proteomes" id="UP001285521"/>
    </source>
</evidence>
<evidence type="ECO:0000259" key="2">
    <source>
        <dbReference type="Pfam" id="PF04149"/>
    </source>
</evidence>
<comment type="caution">
    <text evidence="3">The sequence shown here is derived from an EMBL/GenBank/DDBJ whole genome shotgun (WGS) entry which is preliminary data.</text>
</comment>
<feature type="region of interest" description="Disordered" evidence="1">
    <location>
        <begin position="1"/>
        <end position="42"/>
    </location>
</feature>
<dbReference type="Proteomes" id="UP001285521">
    <property type="component" value="Unassembled WGS sequence"/>
</dbReference>
<dbReference type="InterPro" id="IPR007278">
    <property type="entry name" value="DUF397"/>
</dbReference>
<dbReference type="Pfam" id="PF04149">
    <property type="entry name" value="DUF397"/>
    <property type="match status" value="1"/>
</dbReference>
<dbReference type="EMBL" id="JAXAVW010000004">
    <property type="protein sequence ID" value="MDX8029838.1"/>
    <property type="molecule type" value="Genomic_DNA"/>
</dbReference>
<dbReference type="RefSeq" id="WP_319964840.1">
    <property type="nucleotide sequence ID" value="NZ_JAXAVW010000004.1"/>
</dbReference>
<organism evidence="3 4">
    <name type="scientific">Lentzea miocenica</name>
    <dbReference type="NCBI Taxonomy" id="3095431"/>
    <lineage>
        <taxon>Bacteria</taxon>
        <taxon>Bacillati</taxon>
        <taxon>Actinomycetota</taxon>
        <taxon>Actinomycetes</taxon>
        <taxon>Pseudonocardiales</taxon>
        <taxon>Pseudonocardiaceae</taxon>
        <taxon>Lentzea</taxon>
    </lineage>
</organism>
<feature type="domain" description="DUF397" evidence="2">
    <location>
        <begin position="3"/>
        <end position="57"/>
    </location>
</feature>
<evidence type="ECO:0000313" key="3">
    <source>
        <dbReference type="EMBL" id="MDX8029838.1"/>
    </source>
</evidence>
<feature type="compositionally biased region" description="Basic and acidic residues" evidence="1">
    <location>
        <begin position="21"/>
        <end position="42"/>
    </location>
</feature>
<gene>
    <name evidence="3" type="ORF">SK803_06420</name>
</gene>
<proteinExistence type="predicted"/>
<protein>
    <submittedName>
        <fullName evidence="3">DUF397 domain-containing protein</fullName>
    </submittedName>
</protein>
<keyword evidence="4" id="KW-1185">Reference proteome</keyword>
<sequence>MSSWRKSKHDPDDRDDPDEGVEVKHTEEDVWVRDPSDPNGREVKFSRDAWKLFLRSISDGPDPA</sequence>
<evidence type="ECO:0000256" key="1">
    <source>
        <dbReference type="SAM" id="MobiDB-lite"/>
    </source>
</evidence>
<accession>A0ABU4SVA0</accession>